<sequence length="142" mass="15602">MGNKSSKTRVETRPGSEVKPAVIVPKQSTPQKNYSRGTTKGCSMHNWKRIPSFVGAPGRVVVQVNCTFGDPNTLSYVAMRLSSAHVLRIIVNGIKVEPASNMTMMPENRKKWDCCNCWKIQLDSAAVPPVNMVSKRTAVATI</sequence>
<organism evidence="1">
    <name type="scientific">Amphora coffeiformis</name>
    <dbReference type="NCBI Taxonomy" id="265554"/>
    <lineage>
        <taxon>Eukaryota</taxon>
        <taxon>Sar</taxon>
        <taxon>Stramenopiles</taxon>
        <taxon>Ochrophyta</taxon>
        <taxon>Bacillariophyta</taxon>
        <taxon>Bacillariophyceae</taxon>
        <taxon>Bacillariophycidae</taxon>
        <taxon>Thalassiophysales</taxon>
        <taxon>Catenulaceae</taxon>
        <taxon>Amphora</taxon>
    </lineage>
</organism>
<protein>
    <submittedName>
        <fullName evidence="1">Uncharacterized protein</fullName>
    </submittedName>
</protein>
<dbReference type="AlphaFoldDB" id="A0A7S3P5A0"/>
<dbReference type="EMBL" id="HBIM01013859">
    <property type="protein sequence ID" value="CAE0413925.1"/>
    <property type="molecule type" value="Transcribed_RNA"/>
</dbReference>
<reference evidence="1" key="1">
    <citation type="submission" date="2021-01" db="EMBL/GenBank/DDBJ databases">
        <authorList>
            <person name="Corre E."/>
            <person name="Pelletier E."/>
            <person name="Niang G."/>
            <person name="Scheremetjew M."/>
            <person name="Finn R."/>
            <person name="Kale V."/>
            <person name="Holt S."/>
            <person name="Cochrane G."/>
            <person name="Meng A."/>
            <person name="Brown T."/>
            <person name="Cohen L."/>
        </authorList>
    </citation>
    <scope>NUCLEOTIDE SEQUENCE</scope>
    <source>
        <strain evidence="1">CCMP127</strain>
    </source>
</reference>
<name>A0A7S3P5A0_9STRA</name>
<proteinExistence type="predicted"/>
<evidence type="ECO:0000313" key="1">
    <source>
        <dbReference type="EMBL" id="CAE0413925.1"/>
    </source>
</evidence>
<accession>A0A7S3P5A0</accession>
<gene>
    <name evidence="1" type="ORF">ACOF00016_LOCUS11168</name>
</gene>